<dbReference type="SUPFAM" id="SSF63737">
    <property type="entry name" value="Leukotriene A4 hydrolase N-terminal domain"/>
    <property type="match status" value="1"/>
</dbReference>
<dbReference type="InterPro" id="IPR042097">
    <property type="entry name" value="Aminopeptidase_N-like_N_sf"/>
</dbReference>
<evidence type="ECO:0000256" key="11">
    <source>
        <dbReference type="ARBA" id="ARBA00023049"/>
    </source>
</evidence>
<dbReference type="PATRIC" id="fig|1115803.3.peg.2188"/>
<dbReference type="InterPro" id="IPR027268">
    <property type="entry name" value="Peptidase_M4/M1_CTD_sf"/>
</dbReference>
<dbReference type="GO" id="GO:0005737">
    <property type="term" value="C:cytoplasm"/>
    <property type="evidence" value="ECO:0007669"/>
    <property type="project" value="TreeGrafter"/>
</dbReference>
<evidence type="ECO:0000313" key="17">
    <source>
        <dbReference type="EMBL" id="EJN83924.1"/>
    </source>
</evidence>
<comment type="caution">
    <text evidence="17">The sequence shown here is derived from an EMBL/GenBank/DDBJ whole genome shotgun (WGS) entry which is preliminary data.</text>
</comment>
<name>J3JIU9_ACTNH</name>
<feature type="compositionally biased region" description="Basic residues" evidence="14">
    <location>
        <begin position="397"/>
        <end position="422"/>
    </location>
</feature>
<feature type="region of interest" description="Disordered" evidence="14">
    <location>
        <begin position="390"/>
        <end position="442"/>
    </location>
</feature>
<evidence type="ECO:0000256" key="12">
    <source>
        <dbReference type="ARBA" id="ARBA00029811"/>
    </source>
</evidence>
<dbReference type="Gene3D" id="2.60.40.1730">
    <property type="entry name" value="tricorn interacting facor f3 domain"/>
    <property type="match status" value="1"/>
</dbReference>
<dbReference type="GO" id="GO:0070006">
    <property type="term" value="F:metalloaminopeptidase activity"/>
    <property type="evidence" value="ECO:0007669"/>
    <property type="project" value="TreeGrafter"/>
</dbReference>
<feature type="compositionally biased region" description="Low complexity" evidence="14">
    <location>
        <begin position="423"/>
        <end position="442"/>
    </location>
</feature>
<evidence type="ECO:0000256" key="13">
    <source>
        <dbReference type="ARBA" id="ARBA00031533"/>
    </source>
</evidence>
<feature type="domain" description="Aminopeptidase N-like N-terminal" evidence="16">
    <location>
        <begin position="101"/>
        <end position="176"/>
    </location>
</feature>
<accession>J3JIU9</accession>
<keyword evidence="8" id="KW-0479">Metal-binding</keyword>
<dbReference type="GO" id="GO:0008270">
    <property type="term" value="F:zinc ion binding"/>
    <property type="evidence" value="ECO:0007669"/>
    <property type="project" value="InterPro"/>
</dbReference>
<proteinExistence type="inferred from homology"/>
<dbReference type="InterPro" id="IPR045357">
    <property type="entry name" value="Aminopeptidase_N-like_N"/>
</dbReference>
<dbReference type="Pfam" id="PF17900">
    <property type="entry name" value="Peptidase_M1_N"/>
    <property type="match status" value="1"/>
</dbReference>
<comment type="catalytic activity">
    <reaction evidence="1">
        <text>Release of an N-terminal amino acid, Xaa-|-Yaa- from a peptide, amide or arylamide. Xaa is preferably Ala, but may be most amino acids including Pro (slow action). When a terminal hydrophobic residue is followed by a prolyl residue, the two may be released as an intact Xaa-Pro dipeptide.</text>
        <dbReference type="EC" id="3.4.11.2"/>
    </reaction>
</comment>
<keyword evidence="9" id="KW-0378">Hydrolase</keyword>
<evidence type="ECO:0000256" key="3">
    <source>
        <dbReference type="ARBA" id="ARBA00010136"/>
    </source>
</evidence>
<dbReference type="PANTHER" id="PTHR11533:SF174">
    <property type="entry name" value="PUROMYCIN-SENSITIVE AMINOPEPTIDASE-RELATED"/>
    <property type="match status" value="1"/>
</dbReference>
<dbReference type="EC" id="3.4.11.2" evidence="4"/>
<dbReference type="InterPro" id="IPR001930">
    <property type="entry name" value="Peptidase_M1"/>
</dbReference>
<evidence type="ECO:0000256" key="10">
    <source>
        <dbReference type="ARBA" id="ARBA00022833"/>
    </source>
</evidence>
<dbReference type="Proteomes" id="UP000007814">
    <property type="component" value="Unassembled WGS sequence"/>
</dbReference>
<dbReference type="CDD" id="cd09602">
    <property type="entry name" value="M1_APN"/>
    <property type="match status" value="1"/>
</dbReference>
<dbReference type="GO" id="GO:0005615">
    <property type="term" value="C:extracellular space"/>
    <property type="evidence" value="ECO:0007669"/>
    <property type="project" value="TreeGrafter"/>
</dbReference>
<evidence type="ECO:0000256" key="1">
    <source>
        <dbReference type="ARBA" id="ARBA00000098"/>
    </source>
</evidence>
<dbReference type="SUPFAM" id="SSF55486">
    <property type="entry name" value="Metalloproteases ('zincins'), catalytic domain"/>
    <property type="match status" value="1"/>
</dbReference>
<dbReference type="eggNOG" id="COG0308">
    <property type="taxonomic scope" value="Bacteria"/>
</dbReference>
<dbReference type="GO" id="GO:0043171">
    <property type="term" value="P:peptide catabolic process"/>
    <property type="evidence" value="ECO:0007669"/>
    <property type="project" value="TreeGrafter"/>
</dbReference>
<dbReference type="Gene3D" id="1.10.390.10">
    <property type="entry name" value="Neutral Protease Domain 2"/>
    <property type="match status" value="1"/>
</dbReference>
<evidence type="ECO:0000256" key="7">
    <source>
        <dbReference type="ARBA" id="ARBA00022670"/>
    </source>
</evidence>
<dbReference type="PRINTS" id="PR00756">
    <property type="entry name" value="ALADIPTASE"/>
</dbReference>
<evidence type="ECO:0000256" key="8">
    <source>
        <dbReference type="ARBA" id="ARBA00022723"/>
    </source>
</evidence>
<organism evidence="17 18">
    <name type="scientific">Actinomyces naeslundii (strain ATCC 12104 / DSM 43013 / CCUG 2238 / JCM 8349 / NCTC 10301 / Howell 279)</name>
    <dbReference type="NCBI Taxonomy" id="1115803"/>
    <lineage>
        <taxon>Bacteria</taxon>
        <taxon>Bacillati</taxon>
        <taxon>Actinomycetota</taxon>
        <taxon>Actinomycetes</taxon>
        <taxon>Actinomycetales</taxon>
        <taxon>Actinomycetaceae</taxon>
        <taxon>Actinomyces</taxon>
    </lineage>
</organism>
<comment type="similarity">
    <text evidence="3">Belongs to the peptidase M1 family.</text>
</comment>
<feature type="region of interest" description="Disordered" evidence="14">
    <location>
        <begin position="179"/>
        <end position="199"/>
    </location>
</feature>
<reference evidence="17 18" key="1">
    <citation type="submission" date="2012-07" db="EMBL/GenBank/DDBJ databases">
        <authorList>
            <person name="Durkin A.S."/>
            <person name="McCorrison J."/>
            <person name="Torralba M."/>
            <person name="Gillis M."/>
            <person name="Methe B."/>
            <person name="Sutton G."/>
            <person name="Nelson K.E."/>
        </authorList>
    </citation>
    <scope>NUCLEOTIDE SEQUENCE [LARGE SCALE GENOMIC DNA]</scope>
    <source>
        <strain evidence="18">ATCC 12104 / DSM 43013 / CCUG 2238 / JCM 8349 / NCTC 10301 / Howell 279</strain>
    </source>
</reference>
<evidence type="ECO:0000256" key="2">
    <source>
        <dbReference type="ARBA" id="ARBA00001947"/>
    </source>
</evidence>
<dbReference type="InterPro" id="IPR014782">
    <property type="entry name" value="Peptidase_M1_dom"/>
</dbReference>
<feature type="domain" description="Peptidase M1 membrane alanine aminopeptidase" evidence="15">
    <location>
        <begin position="262"/>
        <end position="392"/>
    </location>
</feature>
<keyword evidence="10" id="KW-0862">Zinc</keyword>
<keyword evidence="11" id="KW-0482">Metalloprotease</keyword>
<dbReference type="AlphaFoldDB" id="J3JIU9"/>
<dbReference type="EMBL" id="ALJK01000191">
    <property type="protein sequence ID" value="EJN83924.1"/>
    <property type="molecule type" value="Genomic_DNA"/>
</dbReference>
<dbReference type="GO" id="GO:0016285">
    <property type="term" value="F:alanyl aminopeptidase activity"/>
    <property type="evidence" value="ECO:0007669"/>
    <property type="project" value="UniProtKB-EC"/>
</dbReference>
<evidence type="ECO:0000256" key="5">
    <source>
        <dbReference type="ARBA" id="ARBA00015611"/>
    </source>
</evidence>
<sequence length="459" mass="50894">MTTTAPARSDSLTNLRHEEAAWRASVCQVASSHVAIDVSTAIDPSEVAFTVHCWMRLRIRWPAEGLWVDFVGQGVDSLSIDGQPVAVSWDGARIILPVLDPGEHTVEIGARGLYSNSGQGLHRFHDPVDGATYLYTHFEPSDARRAWPVMEQPDLKTRFSLEVTHPRGWTVMSNTRPVAGGSGAHVPADSADTDSGEVGGDVEVTSFASSKPLPSYLTALAAGPWHRVTGQWSSPSRQGLTIPLSWSCRASLADHLDASELLDLTRAGLDLYDQFYSYGFPWDSYDSVLVPEYNLGAMENPGCVTFNEDLYLFRGPVTRAQRSGRANTILHEMCHMWFGDLVTPAWWEDTWLKESFADHQGTWAASEAAGFTEAWVSFASTRKAWAYLEDSRPATTHPHRRAGRRRRGRSSGLRRHHLRQGRLRPQAAGRLRGPGRLPGGSRASLRAQRLRQRCFGRLP</sequence>
<keyword evidence="7" id="KW-0645">Protease</keyword>
<comment type="cofactor">
    <cofactor evidence="2">
        <name>Zn(2+)</name>
        <dbReference type="ChEBI" id="CHEBI:29105"/>
    </cofactor>
</comment>
<gene>
    <name evidence="17" type="ORF">HMPREF1129_0671</name>
</gene>
<dbReference type="MEROPS" id="M01.012"/>
<evidence type="ECO:0000313" key="18">
    <source>
        <dbReference type="Proteomes" id="UP000007814"/>
    </source>
</evidence>
<keyword evidence="6" id="KW-0031">Aminopeptidase</keyword>
<evidence type="ECO:0000256" key="9">
    <source>
        <dbReference type="ARBA" id="ARBA00022801"/>
    </source>
</evidence>
<dbReference type="Pfam" id="PF01433">
    <property type="entry name" value="Peptidase_M1"/>
    <property type="match status" value="1"/>
</dbReference>
<protein>
    <recommendedName>
        <fullName evidence="5">Aminopeptidase N</fullName>
        <ecNumber evidence="4">3.4.11.2</ecNumber>
    </recommendedName>
    <alternativeName>
        <fullName evidence="12">Alanine aminopeptidase</fullName>
    </alternativeName>
    <alternativeName>
        <fullName evidence="13">Lysyl aminopeptidase</fullName>
    </alternativeName>
</protein>
<dbReference type="GO" id="GO:0042277">
    <property type="term" value="F:peptide binding"/>
    <property type="evidence" value="ECO:0007669"/>
    <property type="project" value="TreeGrafter"/>
</dbReference>
<dbReference type="PANTHER" id="PTHR11533">
    <property type="entry name" value="PROTEASE M1 ZINC METALLOPROTEASE"/>
    <property type="match status" value="1"/>
</dbReference>
<evidence type="ECO:0000256" key="6">
    <source>
        <dbReference type="ARBA" id="ARBA00022438"/>
    </source>
</evidence>
<dbReference type="InterPro" id="IPR050344">
    <property type="entry name" value="Peptidase_M1_aminopeptidases"/>
</dbReference>
<evidence type="ECO:0000256" key="14">
    <source>
        <dbReference type="SAM" id="MobiDB-lite"/>
    </source>
</evidence>
<dbReference type="GO" id="GO:0006508">
    <property type="term" value="P:proteolysis"/>
    <property type="evidence" value="ECO:0007669"/>
    <property type="project" value="UniProtKB-KW"/>
</dbReference>
<evidence type="ECO:0000256" key="4">
    <source>
        <dbReference type="ARBA" id="ARBA00012564"/>
    </source>
</evidence>
<dbReference type="GO" id="GO:0016020">
    <property type="term" value="C:membrane"/>
    <property type="evidence" value="ECO:0007669"/>
    <property type="project" value="TreeGrafter"/>
</dbReference>
<evidence type="ECO:0000259" key="15">
    <source>
        <dbReference type="Pfam" id="PF01433"/>
    </source>
</evidence>
<evidence type="ECO:0000259" key="16">
    <source>
        <dbReference type="Pfam" id="PF17900"/>
    </source>
</evidence>